<dbReference type="Pfam" id="PF05163">
    <property type="entry name" value="DinB"/>
    <property type="match status" value="1"/>
</dbReference>
<evidence type="ECO:0000313" key="4">
    <source>
        <dbReference type="EMBL" id="TRL38584.1"/>
    </source>
</evidence>
<evidence type="ECO:0000313" key="5">
    <source>
        <dbReference type="Proteomes" id="UP000316801"/>
    </source>
</evidence>
<dbReference type="SUPFAM" id="SSF109854">
    <property type="entry name" value="DinB/YfiT-like putative metalloenzymes"/>
    <property type="match status" value="1"/>
</dbReference>
<dbReference type="InterPro" id="IPR034660">
    <property type="entry name" value="DinB/YfiT-like"/>
</dbReference>
<dbReference type="Proteomes" id="UP000316801">
    <property type="component" value="Unassembled WGS sequence"/>
</dbReference>
<dbReference type="AlphaFoldDB" id="A0A549T9N2"/>
<feature type="binding site" evidence="3">
    <location>
        <position position="48"/>
    </location>
    <ligand>
        <name>a divalent metal cation</name>
        <dbReference type="ChEBI" id="CHEBI:60240"/>
    </ligand>
</feature>
<dbReference type="Gene3D" id="1.20.120.450">
    <property type="entry name" value="dinb family like domain"/>
    <property type="match status" value="1"/>
</dbReference>
<evidence type="ECO:0000256" key="2">
    <source>
        <dbReference type="ARBA" id="ARBA00022723"/>
    </source>
</evidence>
<comment type="caution">
    <text evidence="4">The sequence shown here is derived from an EMBL/GenBank/DDBJ whole genome shotgun (WGS) entry which is preliminary data.</text>
</comment>
<dbReference type="PANTHER" id="PTHR37302">
    <property type="entry name" value="SLR1116 PROTEIN"/>
    <property type="match status" value="1"/>
</dbReference>
<feature type="binding site" evidence="3">
    <location>
        <position position="133"/>
    </location>
    <ligand>
        <name>a divalent metal cation</name>
        <dbReference type="ChEBI" id="CHEBI:60240"/>
    </ligand>
</feature>
<keyword evidence="5" id="KW-1185">Reference proteome</keyword>
<reference evidence="4 5" key="1">
    <citation type="submission" date="2019-07" db="EMBL/GenBank/DDBJ databases">
        <title>Ln-dependent methylotrophs.</title>
        <authorList>
            <person name="Tani A."/>
        </authorList>
    </citation>
    <scope>NUCLEOTIDE SEQUENCE [LARGE SCALE GENOMIC DNA]</scope>
    <source>
        <strain evidence="4 5">SM12</strain>
    </source>
</reference>
<name>A0A549T9N2_9HYPH</name>
<comment type="similarity">
    <text evidence="1">Belongs to the DinB family.</text>
</comment>
<dbReference type="PANTHER" id="PTHR37302:SF1">
    <property type="entry name" value="PROTEIN DINB"/>
    <property type="match status" value="1"/>
</dbReference>
<gene>
    <name evidence="4" type="ORF">FNA46_12675</name>
</gene>
<dbReference type="GO" id="GO:0046872">
    <property type="term" value="F:metal ion binding"/>
    <property type="evidence" value="ECO:0007669"/>
    <property type="project" value="UniProtKB-KW"/>
</dbReference>
<proteinExistence type="inferred from homology"/>
<feature type="binding site" evidence="3">
    <location>
        <position position="137"/>
    </location>
    <ligand>
        <name>a divalent metal cation</name>
        <dbReference type="ChEBI" id="CHEBI:60240"/>
    </ligand>
</feature>
<organism evidence="4 5">
    <name type="scientific">Rhizobium straminoryzae</name>
    <dbReference type="NCBI Taxonomy" id="1387186"/>
    <lineage>
        <taxon>Bacteria</taxon>
        <taxon>Pseudomonadati</taxon>
        <taxon>Pseudomonadota</taxon>
        <taxon>Alphaproteobacteria</taxon>
        <taxon>Hyphomicrobiales</taxon>
        <taxon>Rhizobiaceae</taxon>
        <taxon>Rhizobium/Agrobacterium group</taxon>
        <taxon>Rhizobium</taxon>
    </lineage>
</organism>
<sequence>MLRHFQMFADYNRWANERVYEACATLSGEDYRADMGAFFGSAERTLNHLLAADRIWLKRFTGEGEAPTGLDAVLFEDFAELRAAREAEDRRIIDWLNGLQEAELSRIISYTPISTPTKVELRLGPILAHVFNHQTHHRGQVHTILTSLGKPSIAIDLVYFVLADGQRWQ</sequence>
<keyword evidence="2 3" id="KW-0479">Metal-binding</keyword>
<dbReference type="InterPro" id="IPR007837">
    <property type="entry name" value="DinB"/>
</dbReference>
<accession>A0A549T9N2</accession>
<evidence type="ECO:0000256" key="3">
    <source>
        <dbReference type="PIRSR" id="PIRSR607837-1"/>
    </source>
</evidence>
<dbReference type="RefSeq" id="WP_143125568.1">
    <property type="nucleotide sequence ID" value="NZ_VJMG01000030.1"/>
</dbReference>
<protein>
    <submittedName>
        <fullName evidence="4">Damage-inducible protein DinB</fullName>
    </submittedName>
</protein>
<evidence type="ECO:0000256" key="1">
    <source>
        <dbReference type="ARBA" id="ARBA00008635"/>
    </source>
</evidence>
<dbReference type="EMBL" id="VJMG01000030">
    <property type="protein sequence ID" value="TRL38584.1"/>
    <property type="molecule type" value="Genomic_DNA"/>
</dbReference>